<gene>
    <name evidence="4" type="ORF">AVEN_264106_1</name>
    <name evidence="3" type="ORF">AVEN_96799_1</name>
</gene>
<feature type="region of interest" description="Disordered" evidence="1">
    <location>
        <begin position="43"/>
        <end position="82"/>
    </location>
</feature>
<sequence length="82" mass="8496">MILVSLLLSAVSVHAYPLLSHPAAAPVYTYGSHGHLLSAHDSHGSGIYGSHGHQRDSGIAAHDSHAVSSHGAHKAYEADGDH</sequence>
<evidence type="ECO:0000256" key="2">
    <source>
        <dbReference type="SAM" id="SignalP"/>
    </source>
</evidence>
<feature type="non-terminal residue" evidence="3">
    <location>
        <position position="82"/>
    </location>
</feature>
<dbReference type="Proteomes" id="UP000499080">
    <property type="component" value="Unassembled WGS sequence"/>
</dbReference>
<accession>A0A4Y2WNB7</accession>
<reference evidence="3 5" key="1">
    <citation type="journal article" date="2019" name="Sci. Rep.">
        <title>Orb-weaving spider Araneus ventricosus genome elucidates the spidroin gene catalogue.</title>
        <authorList>
            <person name="Kono N."/>
            <person name="Nakamura H."/>
            <person name="Ohtoshi R."/>
            <person name="Moran D.A.P."/>
            <person name="Shinohara A."/>
            <person name="Yoshida Y."/>
            <person name="Fujiwara M."/>
            <person name="Mori M."/>
            <person name="Tomita M."/>
            <person name="Arakawa K."/>
        </authorList>
    </citation>
    <scope>NUCLEOTIDE SEQUENCE [LARGE SCALE GENOMIC DNA]</scope>
</reference>
<evidence type="ECO:0000313" key="3">
    <source>
        <dbReference type="EMBL" id="GBO39005.1"/>
    </source>
</evidence>
<evidence type="ECO:0000313" key="4">
    <source>
        <dbReference type="EMBL" id="GBO39006.1"/>
    </source>
</evidence>
<dbReference type="EMBL" id="BGPR01063881">
    <property type="protein sequence ID" value="GBO39006.1"/>
    <property type="molecule type" value="Genomic_DNA"/>
</dbReference>
<comment type="caution">
    <text evidence="3">The sequence shown here is derived from an EMBL/GenBank/DDBJ whole genome shotgun (WGS) entry which is preliminary data.</text>
</comment>
<name>A0A4Y2WNB7_ARAVE</name>
<evidence type="ECO:0000313" key="5">
    <source>
        <dbReference type="Proteomes" id="UP000499080"/>
    </source>
</evidence>
<proteinExistence type="predicted"/>
<evidence type="ECO:0000256" key="1">
    <source>
        <dbReference type="SAM" id="MobiDB-lite"/>
    </source>
</evidence>
<feature type="chain" id="PRO_5036129326" evidence="2">
    <location>
        <begin position="16"/>
        <end position="82"/>
    </location>
</feature>
<dbReference type="AlphaFoldDB" id="A0A4Y2WNB7"/>
<keyword evidence="2" id="KW-0732">Signal</keyword>
<feature type="signal peptide" evidence="2">
    <location>
        <begin position="1"/>
        <end position="15"/>
    </location>
</feature>
<organism evidence="3 5">
    <name type="scientific">Araneus ventricosus</name>
    <name type="common">Orbweaver spider</name>
    <name type="synonym">Epeira ventricosa</name>
    <dbReference type="NCBI Taxonomy" id="182803"/>
    <lineage>
        <taxon>Eukaryota</taxon>
        <taxon>Metazoa</taxon>
        <taxon>Ecdysozoa</taxon>
        <taxon>Arthropoda</taxon>
        <taxon>Chelicerata</taxon>
        <taxon>Arachnida</taxon>
        <taxon>Araneae</taxon>
        <taxon>Araneomorphae</taxon>
        <taxon>Entelegynae</taxon>
        <taxon>Araneoidea</taxon>
        <taxon>Araneidae</taxon>
        <taxon>Araneus</taxon>
    </lineage>
</organism>
<protein>
    <submittedName>
        <fullName evidence="3">Uncharacterized protein</fullName>
    </submittedName>
</protein>
<keyword evidence="5" id="KW-1185">Reference proteome</keyword>
<dbReference type="EMBL" id="BGPR01063880">
    <property type="protein sequence ID" value="GBO39005.1"/>
    <property type="molecule type" value="Genomic_DNA"/>
</dbReference>